<accession>A0AA42CCB2</accession>
<keyword evidence="1" id="KW-0812">Transmembrane</keyword>
<dbReference type="AlphaFoldDB" id="A0AA42CCB2"/>
<reference evidence="2" key="2">
    <citation type="submission" date="2022-10" db="EMBL/GenBank/DDBJ databases">
        <authorList>
            <person name="Trinh H.N."/>
        </authorList>
    </citation>
    <scope>NUCLEOTIDE SEQUENCE</scope>
    <source>
        <strain evidence="2">RN2-1</strain>
    </source>
</reference>
<gene>
    <name evidence="2" type="ORF">OL599_00415</name>
</gene>
<feature type="transmembrane region" description="Helical" evidence="1">
    <location>
        <begin position="83"/>
        <end position="103"/>
    </location>
</feature>
<evidence type="ECO:0000313" key="3">
    <source>
        <dbReference type="Proteomes" id="UP001165679"/>
    </source>
</evidence>
<evidence type="ECO:0000256" key="1">
    <source>
        <dbReference type="SAM" id="Phobius"/>
    </source>
</evidence>
<dbReference type="Proteomes" id="UP001165679">
    <property type="component" value="Unassembled WGS sequence"/>
</dbReference>
<keyword evidence="1" id="KW-1133">Transmembrane helix</keyword>
<feature type="transmembrane region" description="Helical" evidence="1">
    <location>
        <begin position="123"/>
        <end position="141"/>
    </location>
</feature>
<sequence length="148" mass="15735">MSMPLPLRALFGFIAAAFAVLIFHQGMWALLHALDLPGLQMPRAYPMGGVAPFGVPRVLNLCFWGGLYGIVFGIAAPWLKGPMWLNGLALGIIASLVGMFVVAVIKGNPIGGGWVLTNWVRGFLINGAWGIGVGIIFPLLVPRSLARA</sequence>
<comment type="caution">
    <text evidence="2">The sequence shown here is derived from an EMBL/GenBank/DDBJ whole genome shotgun (WGS) entry which is preliminary data.</text>
</comment>
<reference evidence="2" key="1">
    <citation type="submission" date="2022-09" db="EMBL/GenBank/DDBJ databases">
        <title>Rhodovastum sp. nov. RN2-1 isolated from soil in Seongnam, South Korea.</title>
        <authorList>
            <person name="Le N.T."/>
        </authorList>
    </citation>
    <scope>NUCLEOTIDE SEQUENCE</scope>
    <source>
        <strain evidence="2">RN2-1</strain>
    </source>
</reference>
<dbReference type="EMBL" id="JAPDNT010000001">
    <property type="protein sequence ID" value="MCW3473028.1"/>
    <property type="molecule type" value="Genomic_DNA"/>
</dbReference>
<feature type="transmembrane region" description="Helical" evidence="1">
    <location>
        <begin position="57"/>
        <end position="76"/>
    </location>
</feature>
<keyword evidence="1" id="KW-0472">Membrane</keyword>
<name>A0AA42CCB2_9PROT</name>
<protein>
    <submittedName>
        <fullName evidence="2">Uncharacterized protein</fullName>
    </submittedName>
</protein>
<organism evidence="2 3">
    <name type="scientific">Limobrevibacterium gyesilva</name>
    <dbReference type="NCBI Taxonomy" id="2991712"/>
    <lineage>
        <taxon>Bacteria</taxon>
        <taxon>Pseudomonadati</taxon>
        <taxon>Pseudomonadota</taxon>
        <taxon>Alphaproteobacteria</taxon>
        <taxon>Acetobacterales</taxon>
        <taxon>Acetobacteraceae</taxon>
        <taxon>Limobrevibacterium</taxon>
    </lineage>
</organism>
<keyword evidence="3" id="KW-1185">Reference proteome</keyword>
<proteinExistence type="predicted"/>
<evidence type="ECO:0000313" key="2">
    <source>
        <dbReference type="EMBL" id="MCW3473028.1"/>
    </source>
</evidence>